<dbReference type="SMART" id="SM00664">
    <property type="entry name" value="DoH"/>
    <property type="match status" value="1"/>
</dbReference>
<dbReference type="Gene3D" id="1.20.120.1770">
    <property type="match status" value="1"/>
</dbReference>
<dbReference type="InterPro" id="IPR045266">
    <property type="entry name" value="DOH_DOMON"/>
</dbReference>
<feature type="compositionally biased region" description="Acidic residues" evidence="8">
    <location>
        <begin position="325"/>
        <end position="342"/>
    </location>
</feature>
<evidence type="ECO:0000256" key="8">
    <source>
        <dbReference type="SAM" id="MobiDB-lite"/>
    </source>
</evidence>
<keyword evidence="2" id="KW-0813">Transport</keyword>
<feature type="region of interest" description="Disordered" evidence="8">
    <location>
        <begin position="749"/>
        <end position="773"/>
    </location>
</feature>
<proteinExistence type="predicted"/>
<dbReference type="RefSeq" id="XP_002956531.1">
    <property type="nucleotide sequence ID" value="XM_002956485.1"/>
</dbReference>
<feature type="compositionally biased region" description="Basic and acidic residues" evidence="8">
    <location>
        <begin position="343"/>
        <end position="359"/>
    </location>
</feature>
<feature type="transmembrane region" description="Helical" evidence="9">
    <location>
        <begin position="596"/>
        <end position="617"/>
    </location>
</feature>
<organism evidence="13">
    <name type="scientific">Volvox carteri f. nagariensis</name>
    <dbReference type="NCBI Taxonomy" id="3068"/>
    <lineage>
        <taxon>Eukaryota</taxon>
        <taxon>Viridiplantae</taxon>
        <taxon>Chlorophyta</taxon>
        <taxon>core chlorophytes</taxon>
        <taxon>Chlorophyceae</taxon>
        <taxon>CS clade</taxon>
        <taxon>Chlamydomonadales</taxon>
        <taxon>Volvocaceae</taxon>
        <taxon>Volvox</taxon>
    </lineage>
</organism>
<gene>
    <name evidence="12" type="ORF">VOLCADRAFT_121535</name>
</gene>
<evidence type="ECO:0000256" key="10">
    <source>
        <dbReference type="SAM" id="SignalP"/>
    </source>
</evidence>
<dbReference type="Pfam" id="PF03188">
    <property type="entry name" value="Cytochrom_B561"/>
    <property type="match status" value="1"/>
</dbReference>
<reference evidence="12 13" key="1">
    <citation type="journal article" date="2010" name="Science">
        <title>Genomic analysis of organismal complexity in the multicellular green alga Volvox carteri.</title>
        <authorList>
            <person name="Prochnik S.E."/>
            <person name="Umen J."/>
            <person name="Nedelcu A.M."/>
            <person name="Hallmann A."/>
            <person name="Miller S.M."/>
            <person name="Nishii I."/>
            <person name="Ferris P."/>
            <person name="Kuo A."/>
            <person name="Mitros T."/>
            <person name="Fritz-Laylin L.K."/>
            <person name="Hellsten U."/>
            <person name="Chapman J."/>
            <person name="Simakov O."/>
            <person name="Rensing S.A."/>
            <person name="Terry A."/>
            <person name="Pangilinan J."/>
            <person name="Kapitonov V."/>
            <person name="Jurka J."/>
            <person name="Salamov A."/>
            <person name="Shapiro H."/>
            <person name="Schmutz J."/>
            <person name="Grimwood J."/>
            <person name="Lindquist E."/>
            <person name="Lucas S."/>
            <person name="Grigoriev I.V."/>
            <person name="Schmitt R."/>
            <person name="Kirk D."/>
            <person name="Rokhsar D.S."/>
        </authorList>
    </citation>
    <scope>NUCLEOTIDE SEQUENCE [LARGE SCALE GENOMIC DNA]</scope>
    <source>
        <strain evidence="13">f. Nagariensis / Eve</strain>
    </source>
</reference>
<feature type="transmembrane region" description="Helical" evidence="9">
    <location>
        <begin position="556"/>
        <end position="575"/>
    </location>
</feature>
<evidence type="ECO:0000256" key="7">
    <source>
        <dbReference type="ARBA" id="ARBA00023136"/>
    </source>
</evidence>
<dbReference type="InParanoid" id="D8UCY0"/>
<evidence type="ECO:0000256" key="5">
    <source>
        <dbReference type="ARBA" id="ARBA00022982"/>
    </source>
</evidence>
<dbReference type="GeneID" id="9619587"/>
<dbReference type="InterPro" id="IPR006593">
    <property type="entry name" value="Cyt_b561/ferric_Rdtase_TM"/>
</dbReference>
<feature type="region of interest" description="Disordered" evidence="8">
    <location>
        <begin position="321"/>
        <end position="370"/>
    </location>
</feature>
<feature type="transmembrane region" description="Helical" evidence="9">
    <location>
        <begin position="700"/>
        <end position="724"/>
    </location>
</feature>
<evidence type="ECO:0000256" key="9">
    <source>
        <dbReference type="SAM" id="Phobius"/>
    </source>
</evidence>
<evidence type="ECO:0000256" key="4">
    <source>
        <dbReference type="ARBA" id="ARBA00022729"/>
    </source>
</evidence>
<evidence type="ECO:0000313" key="13">
    <source>
        <dbReference type="Proteomes" id="UP000001058"/>
    </source>
</evidence>
<feature type="transmembrane region" description="Helical" evidence="9">
    <location>
        <begin position="637"/>
        <end position="655"/>
    </location>
</feature>
<sequence length="773" mass="81566">MVPKPTAMLAVCIIAFLTRSAEAYPRYWYNSLVSTADELTLPGLTQCDVHPTDAVAYLDSPHPGGSTSDSSIGFTFADAQGNLQSSTLCSGRSYTLTLSFPDRRLALLTANSSSVGFTSPKPPTNSVNLICPNRVDLGNSLSTRANLAFNATFTLLCNATGQSVLFEVTSATTQGIALWKQATVLMRVVECGTCERAPASSSPVPAPGPRPDGCAVSTLGYQCMASKSEDLGEEDEYPAAGSSSWAYDMGVTQQSSATTICFSRRLSDSRPKVSQNVKTDGTFTRMIWAISPADAFLQHLSTNRGGFAINLGLPAGVGTSAFSSVEEEEDGEEEDGEGDGDEKEGHEAGPDDGDDDKKKPPAATASGGTNCPTSNLGYSCSATVGSELAQYGTLHVAVQAAIRGYVAIGFNPTDASAMFPSDIALGWAASPKPFFSTFHATAEDLDSNDAVSPSWAYDSGVVQDSGVTTMCFSRRLNEPLAKESPDLRFIAGNSSSSGGGGGRRRLAASDGSSKLGLIWAISNSQDLIQHQSSNVGGFYLDVESGASEEAGNDDEYWINVHGALMAVAWGLLLPLGTLLPAHRWLLGNTKVFGKHLWFWLHLVCQWTGVALFIAGFVVAFVKFEEVEGDLTEAHEKIGIAVMAAAGAQVVLAYIRPDPDHPRRGLWNLIHHNLGRATILLAWANVYIGIVIYHTDFGEVYAPWIAPISIVMGVLLLATVVLRFVGPSGAGGREQNSGSEKEFKAIVATESTAADGDNGKKGASSDAGGFDQAA</sequence>
<protein>
    <recommendedName>
        <fullName evidence="11">Cytochrome b561 domain-containing protein</fullName>
    </recommendedName>
</protein>
<dbReference type="EMBL" id="GL378382">
    <property type="protein sequence ID" value="EFJ42468.1"/>
    <property type="molecule type" value="Genomic_DNA"/>
</dbReference>
<accession>D8UCY0</accession>
<evidence type="ECO:0000256" key="2">
    <source>
        <dbReference type="ARBA" id="ARBA00022448"/>
    </source>
</evidence>
<feature type="domain" description="Cytochrome b561" evidence="11">
    <location>
        <begin position="524"/>
        <end position="727"/>
    </location>
</feature>
<keyword evidence="6 9" id="KW-1133">Transmembrane helix</keyword>
<comment type="subcellular location">
    <subcellularLocation>
        <location evidence="1">Membrane</location>
    </subcellularLocation>
</comment>
<dbReference type="AlphaFoldDB" id="D8UCY0"/>
<dbReference type="PANTHER" id="PTHR23130">
    <property type="entry name" value="CYTOCHROME B561 AND DOMON DOMAIN-CONTAINING PROTEIN"/>
    <property type="match status" value="1"/>
</dbReference>
<dbReference type="PANTHER" id="PTHR23130:SF171">
    <property type="entry name" value="OS01G0895300 PROTEIN"/>
    <property type="match status" value="1"/>
</dbReference>
<dbReference type="CDD" id="cd09631">
    <property type="entry name" value="DOMON_DOH"/>
    <property type="match status" value="1"/>
</dbReference>
<dbReference type="OrthoDB" id="19261at2759"/>
<evidence type="ECO:0000256" key="3">
    <source>
        <dbReference type="ARBA" id="ARBA00022692"/>
    </source>
</evidence>
<evidence type="ECO:0000256" key="1">
    <source>
        <dbReference type="ARBA" id="ARBA00004370"/>
    </source>
</evidence>
<feature type="signal peptide" evidence="10">
    <location>
        <begin position="1"/>
        <end position="23"/>
    </location>
</feature>
<evidence type="ECO:0000256" key="6">
    <source>
        <dbReference type="ARBA" id="ARBA00022989"/>
    </source>
</evidence>
<dbReference type="SMART" id="SM00665">
    <property type="entry name" value="B561"/>
    <property type="match status" value="1"/>
</dbReference>
<feature type="transmembrane region" description="Helical" evidence="9">
    <location>
        <begin position="676"/>
        <end position="694"/>
    </location>
</feature>
<feature type="chain" id="PRO_5003124387" description="Cytochrome b561 domain-containing protein" evidence="10">
    <location>
        <begin position="24"/>
        <end position="773"/>
    </location>
</feature>
<evidence type="ECO:0000259" key="11">
    <source>
        <dbReference type="PROSITE" id="PS50939"/>
    </source>
</evidence>
<keyword evidence="7 9" id="KW-0472">Membrane</keyword>
<dbReference type="InterPro" id="IPR005018">
    <property type="entry name" value="DOMON_domain"/>
</dbReference>
<dbReference type="CDD" id="cd08760">
    <property type="entry name" value="Cyt_b561_FRRS1_like"/>
    <property type="match status" value="1"/>
</dbReference>
<dbReference type="PROSITE" id="PS50939">
    <property type="entry name" value="CYTOCHROME_B561"/>
    <property type="match status" value="1"/>
</dbReference>
<evidence type="ECO:0000313" key="12">
    <source>
        <dbReference type="EMBL" id="EFJ42468.1"/>
    </source>
</evidence>
<keyword evidence="13" id="KW-1185">Reference proteome</keyword>
<dbReference type="STRING" id="3068.D8UCY0"/>
<dbReference type="GO" id="GO:0016020">
    <property type="term" value="C:membrane"/>
    <property type="evidence" value="ECO:0007669"/>
    <property type="project" value="UniProtKB-SubCell"/>
</dbReference>
<keyword evidence="5" id="KW-0249">Electron transport</keyword>
<keyword evidence="3 9" id="KW-0812">Transmembrane</keyword>
<keyword evidence="4 10" id="KW-0732">Signal</keyword>
<name>D8UCY0_VOLCA</name>
<dbReference type="Proteomes" id="UP000001058">
    <property type="component" value="Unassembled WGS sequence"/>
</dbReference>
<dbReference type="KEGG" id="vcn:VOLCADRAFT_121535"/>
<dbReference type="eggNOG" id="KOG4293">
    <property type="taxonomic scope" value="Eukaryota"/>
</dbReference>